<gene>
    <name evidence="2" type="ORF">A9R00_02095</name>
</gene>
<reference evidence="3" key="1">
    <citation type="journal article" date="2017" name="Proc. Natl. Acad. Sci. U.S.A.">
        <title>Simulation of Deepwater Horizon oil plume reveals substrate specialization within a complex community of hydrocarbon degraders.</title>
        <authorList>
            <person name="Hu P."/>
            <person name="Dubinsky E.A."/>
            <person name="Probst A.J."/>
            <person name="Wang J."/>
            <person name="Sieber C.M.K."/>
            <person name="Tom L.M."/>
            <person name="Gardinali P."/>
            <person name="Banfield J.F."/>
            <person name="Atlas R.M."/>
            <person name="Andersen G.L."/>
        </authorList>
    </citation>
    <scope>NUCLEOTIDE SEQUENCE [LARGE SCALE GENOMIC DNA]</scope>
</reference>
<name>A0A1Y5I248_OLEAN</name>
<organism evidence="2 3">
    <name type="scientific">Oleispira antarctica</name>
    <dbReference type="NCBI Taxonomy" id="188908"/>
    <lineage>
        <taxon>Bacteria</taxon>
        <taxon>Pseudomonadati</taxon>
        <taxon>Pseudomonadota</taxon>
        <taxon>Gammaproteobacteria</taxon>
        <taxon>Oceanospirillales</taxon>
        <taxon>Oceanospirillaceae</taxon>
        <taxon>Oleispira</taxon>
    </lineage>
</organism>
<feature type="transmembrane region" description="Helical" evidence="1">
    <location>
        <begin position="39"/>
        <end position="60"/>
    </location>
</feature>
<keyword evidence="1" id="KW-1133">Transmembrane helix</keyword>
<proteinExistence type="predicted"/>
<dbReference type="EMBL" id="MABE01000123">
    <property type="protein sequence ID" value="OUS41215.1"/>
    <property type="molecule type" value="Genomic_DNA"/>
</dbReference>
<evidence type="ECO:0008006" key="4">
    <source>
        <dbReference type="Google" id="ProtNLM"/>
    </source>
</evidence>
<keyword evidence="1" id="KW-0472">Membrane</keyword>
<sequence>MIAYFMISISMTGLICYGAYRFFQQRVNTCQLTLDDAKGYFLIAAILIGFLGSGISFYVGQVLGYSNQEESSSAMALAILLNIMVALLTLIWGLVRFHQPEKY</sequence>
<protein>
    <recommendedName>
        <fullName evidence="4">MotA/TolQ/ExbB proton channel domain-containing protein</fullName>
    </recommendedName>
</protein>
<feature type="transmembrane region" description="Helical" evidence="1">
    <location>
        <begin position="6"/>
        <end position="23"/>
    </location>
</feature>
<comment type="caution">
    <text evidence="2">The sequence shown here is derived from an EMBL/GenBank/DDBJ whole genome shotgun (WGS) entry which is preliminary data.</text>
</comment>
<evidence type="ECO:0000313" key="2">
    <source>
        <dbReference type="EMBL" id="OUS41215.1"/>
    </source>
</evidence>
<evidence type="ECO:0000313" key="3">
    <source>
        <dbReference type="Proteomes" id="UP000227088"/>
    </source>
</evidence>
<evidence type="ECO:0000256" key="1">
    <source>
        <dbReference type="SAM" id="Phobius"/>
    </source>
</evidence>
<dbReference type="AlphaFoldDB" id="A0A1Y5I248"/>
<accession>A0A1Y5I248</accession>
<feature type="transmembrane region" description="Helical" evidence="1">
    <location>
        <begin position="72"/>
        <end position="95"/>
    </location>
</feature>
<dbReference type="Proteomes" id="UP000227088">
    <property type="component" value="Unassembled WGS sequence"/>
</dbReference>
<keyword evidence="1" id="KW-0812">Transmembrane</keyword>